<dbReference type="KEGG" id="fcy:FRACYDRAFT_252945"/>
<dbReference type="Proteomes" id="UP000095751">
    <property type="component" value="Unassembled WGS sequence"/>
</dbReference>
<evidence type="ECO:0000313" key="1">
    <source>
        <dbReference type="EMBL" id="OEU06835.1"/>
    </source>
</evidence>
<proteinExistence type="predicted"/>
<dbReference type="InParanoid" id="A0A1E7ELS8"/>
<dbReference type="AlphaFoldDB" id="A0A1E7ELS8"/>
<evidence type="ECO:0000313" key="2">
    <source>
        <dbReference type="Proteomes" id="UP000095751"/>
    </source>
</evidence>
<name>A0A1E7ELS8_9STRA</name>
<dbReference type="EMBL" id="KV784396">
    <property type="protein sequence ID" value="OEU06835.1"/>
    <property type="molecule type" value="Genomic_DNA"/>
</dbReference>
<gene>
    <name evidence="1" type="ORF">FRACYDRAFT_252945</name>
</gene>
<organism evidence="1 2">
    <name type="scientific">Fragilariopsis cylindrus CCMP1102</name>
    <dbReference type="NCBI Taxonomy" id="635003"/>
    <lineage>
        <taxon>Eukaryota</taxon>
        <taxon>Sar</taxon>
        <taxon>Stramenopiles</taxon>
        <taxon>Ochrophyta</taxon>
        <taxon>Bacillariophyta</taxon>
        <taxon>Bacillariophyceae</taxon>
        <taxon>Bacillariophycidae</taxon>
        <taxon>Bacillariales</taxon>
        <taxon>Bacillariaceae</taxon>
        <taxon>Fragilariopsis</taxon>
    </lineage>
</organism>
<protein>
    <submittedName>
        <fullName evidence="1">Uncharacterized protein</fullName>
    </submittedName>
</protein>
<keyword evidence="2" id="KW-1185">Reference proteome</keyword>
<accession>A0A1E7ELS8</accession>
<reference evidence="1 2" key="1">
    <citation type="submission" date="2016-09" db="EMBL/GenBank/DDBJ databases">
        <title>Extensive genetic diversity and differential bi-allelic expression allows diatom success in the polar Southern Ocean.</title>
        <authorList>
            <consortium name="DOE Joint Genome Institute"/>
            <person name="Mock T."/>
            <person name="Otillar R.P."/>
            <person name="Strauss J."/>
            <person name="Dupont C."/>
            <person name="Frickenhaus S."/>
            <person name="Maumus F."/>
            <person name="Mcmullan M."/>
            <person name="Sanges R."/>
            <person name="Schmutz J."/>
            <person name="Toseland A."/>
            <person name="Valas R."/>
            <person name="Veluchamy A."/>
            <person name="Ward B.J."/>
            <person name="Allen A."/>
            <person name="Barry K."/>
            <person name="Falciatore A."/>
            <person name="Ferrante M."/>
            <person name="Fortunato A.E."/>
            <person name="Gloeckner G."/>
            <person name="Gruber A."/>
            <person name="Hipkin R."/>
            <person name="Janech M."/>
            <person name="Kroth P."/>
            <person name="Leese F."/>
            <person name="Lindquist E."/>
            <person name="Lyon B.R."/>
            <person name="Martin J."/>
            <person name="Mayer C."/>
            <person name="Parker M."/>
            <person name="Quesneville H."/>
            <person name="Raymond J."/>
            <person name="Uhlig C."/>
            <person name="Valentin K.U."/>
            <person name="Worden A.Z."/>
            <person name="Armbrust E.V."/>
            <person name="Bowler C."/>
            <person name="Green B."/>
            <person name="Moulton V."/>
            <person name="Van Oosterhout C."/>
            <person name="Grigoriev I."/>
        </authorList>
    </citation>
    <scope>NUCLEOTIDE SEQUENCE [LARGE SCALE GENOMIC DNA]</scope>
    <source>
        <strain evidence="1 2">CCMP1102</strain>
    </source>
</reference>
<sequence>MPPRGPLISLEWVESLVGLSMKVPEYWWQGCKGYRLHEGVIVSFSEAKQRWNLLLNSRDDNDLYLMNYTAVSTYADNDSYTIDEFQLPFAAIHVGDGIIDAGNGIRYTRTPPSEWTKVELEDGLDEGGRTIDPIEWTSVKLYIVLKRRSHMSYISPAE</sequence>